<proteinExistence type="predicted"/>
<evidence type="ECO:0000313" key="2">
    <source>
        <dbReference type="Proteomes" id="UP001434883"/>
    </source>
</evidence>
<organism evidence="1 2">
    <name type="scientific">Xenoophorus captivus</name>
    <dbReference type="NCBI Taxonomy" id="1517983"/>
    <lineage>
        <taxon>Eukaryota</taxon>
        <taxon>Metazoa</taxon>
        <taxon>Chordata</taxon>
        <taxon>Craniata</taxon>
        <taxon>Vertebrata</taxon>
        <taxon>Euteleostomi</taxon>
        <taxon>Actinopterygii</taxon>
        <taxon>Neopterygii</taxon>
        <taxon>Teleostei</taxon>
        <taxon>Neoteleostei</taxon>
        <taxon>Acanthomorphata</taxon>
        <taxon>Ovalentaria</taxon>
        <taxon>Atherinomorphae</taxon>
        <taxon>Cyprinodontiformes</taxon>
        <taxon>Goodeidae</taxon>
        <taxon>Xenoophorus</taxon>
    </lineage>
</organism>
<reference evidence="1 2" key="1">
    <citation type="submission" date="2021-06" db="EMBL/GenBank/DDBJ databases">
        <authorList>
            <person name="Palmer J.M."/>
        </authorList>
    </citation>
    <scope>NUCLEOTIDE SEQUENCE [LARGE SCALE GENOMIC DNA]</scope>
    <source>
        <strain evidence="1 2">XC_2019</strain>
        <tissue evidence="1">Muscle</tissue>
    </source>
</reference>
<dbReference type="EMBL" id="JAHRIN010000319">
    <property type="protein sequence ID" value="MEQ2190939.1"/>
    <property type="molecule type" value="Genomic_DNA"/>
</dbReference>
<dbReference type="Proteomes" id="UP001434883">
    <property type="component" value="Unassembled WGS sequence"/>
</dbReference>
<gene>
    <name evidence="1" type="ORF">XENOCAPTIV_015518</name>
</gene>
<comment type="caution">
    <text evidence="1">The sequence shown here is derived from an EMBL/GenBank/DDBJ whole genome shotgun (WGS) entry which is preliminary data.</text>
</comment>
<accession>A0ABV0Q577</accession>
<keyword evidence="2" id="KW-1185">Reference proteome</keyword>
<evidence type="ECO:0000313" key="1">
    <source>
        <dbReference type="EMBL" id="MEQ2190939.1"/>
    </source>
</evidence>
<sequence length="102" mass="11323">MQRLDSCSPPKTFSLLARVALVVKQSVTPFPEFSVFNPNRSTGLAASLVNKFNTCCLEYKNLIYKTEIFSVLLALVQPSGFNSFTFFKCTLCIIATQKEGAM</sequence>
<protein>
    <submittedName>
        <fullName evidence="1">Uncharacterized protein</fullName>
    </submittedName>
</protein>
<name>A0ABV0Q577_9TELE</name>